<evidence type="ECO:0000256" key="1">
    <source>
        <dbReference type="SAM" id="MobiDB-lite"/>
    </source>
</evidence>
<dbReference type="AlphaFoldDB" id="A0A383C556"/>
<gene>
    <name evidence="3" type="ORF">METZ01_LOCUS480430</name>
</gene>
<evidence type="ECO:0000313" key="3">
    <source>
        <dbReference type="EMBL" id="SVE27576.1"/>
    </source>
</evidence>
<keyword evidence="2" id="KW-1133">Transmembrane helix</keyword>
<reference evidence="3" key="1">
    <citation type="submission" date="2018-05" db="EMBL/GenBank/DDBJ databases">
        <authorList>
            <person name="Lanie J.A."/>
            <person name="Ng W.-L."/>
            <person name="Kazmierczak K.M."/>
            <person name="Andrzejewski T.M."/>
            <person name="Davidsen T.M."/>
            <person name="Wayne K.J."/>
            <person name="Tettelin H."/>
            <person name="Glass J.I."/>
            <person name="Rusch D."/>
            <person name="Podicherti R."/>
            <person name="Tsui H.-C.T."/>
            <person name="Winkler M.E."/>
        </authorList>
    </citation>
    <scope>NUCLEOTIDE SEQUENCE</scope>
</reference>
<feature type="region of interest" description="Disordered" evidence="1">
    <location>
        <begin position="1"/>
        <end position="24"/>
    </location>
</feature>
<evidence type="ECO:0000256" key="2">
    <source>
        <dbReference type="SAM" id="Phobius"/>
    </source>
</evidence>
<organism evidence="3">
    <name type="scientific">marine metagenome</name>
    <dbReference type="NCBI Taxonomy" id="408172"/>
    <lineage>
        <taxon>unclassified sequences</taxon>
        <taxon>metagenomes</taxon>
        <taxon>ecological metagenomes</taxon>
    </lineage>
</organism>
<name>A0A383C556_9ZZZZ</name>
<feature type="non-terminal residue" evidence="3">
    <location>
        <position position="1"/>
    </location>
</feature>
<dbReference type="EMBL" id="UINC01206103">
    <property type="protein sequence ID" value="SVE27576.1"/>
    <property type="molecule type" value="Genomic_DNA"/>
</dbReference>
<accession>A0A383C556</accession>
<feature type="transmembrane region" description="Helical" evidence="2">
    <location>
        <begin position="21"/>
        <end position="42"/>
    </location>
</feature>
<protein>
    <submittedName>
        <fullName evidence="3">Uncharacterized protein</fullName>
    </submittedName>
</protein>
<sequence length="43" mass="4444">RIWQTDGPAFSRRCQKTRTGAGSGAGGLGACITNGGLMLAMFQ</sequence>
<keyword evidence="2" id="KW-0812">Transmembrane</keyword>
<proteinExistence type="predicted"/>
<keyword evidence="2" id="KW-0472">Membrane</keyword>